<sequence length="83" mass="9419">MEAEMTQAEFESQWQPIPGEDFPLPACPKGMVLLKAFADAHPDSFKFIRPEDFVHFENDAFAGIEEWDVFASHCLSCHACNEL</sequence>
<protein>
    <submittedName>
        <fullName evidence="1">Uncharacterized protein</fullName>
    </submittedName>
</protein>
<dbReference type="Proteomes" id="UP000292958">
    <property type="component" value="Unassembled WGS sequence"/>
</dbReference>
<dbReference type="EMBL" id="SHKW01000006">
    <property type="protein sequence ID" value="RZU30364.1"/>
    <property type="molecule type" value="Genomic_DNA"/>
</dbReference>
<dbReference type="AlphaFoldDB" id="A0A4Q7Y201"/>
<reference evidence="1 2" key="1">
    <citation type="submission" date="2019-02" db="EMBL/GenBank/DDBJ databases">
        <title>Genomic Encyclopedia of Archaeal and Bacterial Type Strains, Phase II (KMG-II): from individual species to whole genera.</title>
        <authorList>
            <person name="Goeker M."/>
        </authorList>
    </citation>
    <scope>NUCLEOTIDE SEQUENCE [LARGE SCALE GENOMIC DNA]</scope>
    <source>
        <strain evidence="1 2">DSM 18101</strain>
    </source>
</reference>
<dbReference type="OrthoDB" id="121646at2"/>
<keyword evidence="2" id="KW-1185">Reference proteome</keyword>
<name>A0A4Q7Y201_9BACT</name>
<proteinExistence type="predicted"/>
<accession>A0A4Q7Y201</accession>
<gene>
    <name evidence="1" type="ORF">BDD14_6152</name>
</gene>
<evidence type="ECO:0000313" key="1">
    <source>
        <dbReference type="EMBL" id="RZU30364.1"/>
    </source>
</evidence>
<dbReference type="RefSeq" id="WP_130424757.1">
    <property type="nucleotide sequence ID" value="NZ_SHKW01000006.1"/>
</dbReference>
<organism evidence="1 2">
    <name type="scientific">Edaphobacter modestus</name>
    <dbReference type="NCBI Taxonomy" id="388466"/>
    <lineage>
        <taxon>Bacteria</taxon>
        <taxon>Pseudomonadati</taxon>
        <taxon>Acidobacteriota</taxon>
        <taxon>Terriglobia</taxon>
        <taxon>Terriglobales</taxon>
        <taxon>Acidobacteriaceae</taxon>
        <taxon>Edaphobacter</taxon>
    </lineage>
</organism>
<evidence type="ECO:0000313" key="2">
    <source>
        <dbReference type="Proteomes" id="UP000292958"/>
    </source>
</evidence>
<comment type="caution">
    <text evidence="1">The sequence shown here is derived from an EMBL/GenBank/DDBJ whole genome shotgun (WGS) entry which is preliminary data.</text>
</comment>